<keyword evidence="1" id="KW-1133">Transmembrane helix</keyword>
<reference evidence="3" key="2">
    <citation type="submission" date="2023-08" db="EMBL/GenBank/DDBJ databases">
        <title>Complete genome sequence of Shewanella oncorhynchi Z-P2, a siderophore putrebactin-producing bacterium.</title>
        <authorList>
            <person name="Zhang Y."/>
        </authorList>
    </citation>
    <scope>NUCLEOTIDE SEQUENCE</scope>
    <source>
        <strain evidence="3">Z-P2</strain>
    </source>
</reference>
<evidence type="ECO:0000313" key="2">
    <source>
        <dbReference type="EMBL" id="NLQ21460.1"/>
    </source>
</evidence>
<keyword evidence="1" id="KW-0472">Membrane</keyword>
<protein>
    <submittedName>
        <fullName evidence="3">Carbon starvation protein CstA</fullName>
    </submittedName>
</protein>
<dbReference type="RefSeq" id="WP_168822716.1">
    <property type="nucleotide sequence ID" value="NZ_CP132914.1"/>
</dbReference>
<dbReference type="Proteomes" id="UP001236800">
    <property type="component" value="Chromosome"/>
</dbReference>
<gene>
    <name evidence="2" type="ORF">HGO26_00970</name>
    <name evidence="3" type="ORF">RA178_04910</name>
</gene>
<feature type="transmembrane region" description="Helical" evidence="1">
    <location>
        <begin position="35"/>
        <end position="58"/>
    </location>
</feature>
<feature type="transmembrane region" description="Helical" evidence="1">
    <location>
        <begin position="79"/>
        <end position="105"/>
    </location>
</feature>
<dbReference type="GeneID" id="301338500"/>
<organism evidence="3">
    <name type="scientific">Shewanella oncorhynchi</name>
    <dbReference type="NCBI Taxonomy" id="2726434"/>
    <lineage>
        <taxon>Bacteria</taxon>
        <taxon>Pseudomonadati</taxon>
        <taxon>Pseudomonadota</taxon>
        <taxon>Gammaproteobacteria</taxon>
        <taxon>Alteromonadales</taxon>
        <taxon>Shewanellaceae</taxon>
        <taxon>Shewanella</taxon>
    </lineage>
</organism>
<keyword evidence="4" id="KW-1185">Reference proteome</keyword>
<keyword evidence="1" id="KW-0812">Transmembrane</keyword>
<name>A0AA50KFJ1_9GAMM</name>
<proteinExistence type="predicted"/>
<dbReference type="EMBL" id="JABAEB010000001">
    <property type="protein sequence ID" value="NLQ21460.1"/>
    <property type="molecule type" value="Genomic_DNA"/>
</dbReference>
<dbReference type="AlphaFoldDB" id="A0AA50KFJ1"/>
<dbReference type="Proteomes" id="UP000527352">
    <property type="component" value="Unassembled WGS sequence"/>
</dbReference>
<sequence length="106" mass="11484">MRTLQLLGFILAIAGVILGYITLASIDGQTSEASAGAAGLGMIFMVLPAFGCSALMLVPSSLTLCKSEVRLRTYFKGSFWLSLWKLNLVISAVYILVTLYVGYLWL</sequence>
<accession>A0AA50KFJ1</accession>
<evidence type="ECO:0000313" key="4">
    <source>
        <dbReference type="Proteomes" id="UP000527352"/>
    </source>
</evidence>
<reference evidence="2 4" key="1">
    <citation type="submission" date="2020-04" db="EMBL/GenBank/DDBJ databases">
        <title>The first description of lens atrophy caused by putative novel Shewanella sp. that is a new emerging pathogen for cultured rainbow trout?</title>
        <authorList>
            <person name="Saticioglu I.B."/>
            <person name="Duman M."/>
            <person name="Altun S."/>
        </authorList>
    </citation>
    <scope>NUCLEOTIDE SEQUENCE [LARGE SCALE GENOMIC DNA]</scope>
    <source>
        <strain evidence="2 4">S-1</strain>
    </source>
</reference>
<dbReference type="EMBL" id="CP132914">
    <property type="protein sequence ID" value="WMB73969.1"/>
    <property type="molecule type" value="Genomic_DNA"/>
</dbReference>
<evidence type="ECO:0000256" key="1">
    <source>
        <dbReference type="SAM" id="Phobius"/>
    </source>
</evidence>
<dbReference type="KEGG" id="sog:RA178_04910"/>
<evidence type="ECO:0000313" key="3">
    <source>
        <dbReference type="EMBL" id="WMB73969.1"/>
    </source>
</evidence>